<organism evidence="10 11">
    <name type="scientific">Gemmatirosa kalamazoonensis</name>
    <dbReference type="NCBI Taxonomy" id="861299"/>
    <lineage>
        <taxon>Bacteria</taxon>
        <taxon>Pseudomonadati</taxon>
        <taxon>Gemmatimonadota</taxon>
        <taxon>Gemmatimonadia</taxon>
        <taxon>Gemmatimonadales</taxon>
        <taxon>Gemmatimonadaceae</taxon>
        <taxon>Gemmatirosa</taxon>
    </lineage>
</organism>
<evidence type="ECO:0000313" key="10">
    <source>
        <dbReference type="EMBL" id="AHG90358.1"/>
    </source>
</evidence>
<evidence type="ECO:0000256" key="6">
    <source>
        <dbReference type="ARBA" id="ARBA00022989"/>
    </source>
</evidence>
<dbReference type="GO" id="GO:0015095">
    <property type="term" value="F:magnesium ion transmembrane transporter activity"/>
    <property type="evidence" value="ECO:0007669"/>
    <property type="project" value="TreeGrafter"/>
</dbReference>
<dbReference type="PATRIC" id="fig|861299.3.peg.2872"/>
<feature type="compositionally biased region" description="Polar residues" evidence="8">
    <location>
        <begin position="20"/>
        <end position="30"/>
    </location>
</feature>
<evidence type="ECO:0000256" key="8">
    <source>
        <dbReference type="SAM" id="MobiDB-lite"/>
    </source>
</evidence>
<evidence type="ECO:0000256" key="9">
    <source>
        <dbReference type="SAM" id="Phobius"/>
    </source>
</evidence>
<feature type="transmembrane region" description="Helical" evidence="9">
    <location>
        <begin position="302"/>
        <end position="321"/>
    </location>
</feature>
<dbReference type="GO" id="GO:0015087">
    <property type="term" value="F:cobalt ion transmembrane transporter activity"/>
    <property type="evidence" value="ECO:0007669"/>
    <property type="project" value="TreeGrafter"/>
</dbReference>
<dbReference type="Pfam" id="PF01544">
    <property type="entry name" value="CorA"/>
    <property type="match status" value="1"/>
</dbReference>
<dbReference type="PANTHER" id="PTHR46494:SF1">
    <property type="entry name" value="CORA FAMILY METAL ION TRANSPORTER (EUROFUNG)"/>
    <property type="match status" value="1"/>
</dbReference>
<evidence type="ECO:0000256" key="1">
    <source>
        <dbReference type="ARBA" id="ARBA00004651"/>
    </source>
</evidence>
<dbReference type="GO" id="GO:0005886">
    <property type="term" value="C:plasma membrane"/>
    <property type="evidence" value="ECO:0007669"/>
    <property type="project" value="UniProtKB-SubCell"/>
</dbReference>
<dbReference type="InterPro" id="IPR045863">
    <property type="entry name" value="CorA_TM1_TM2"/>
</dbReference>
<dbReference type="Gene3D" id="1.20.58.340">
    <property type="entry name" value="Magnesium transport protein CorA, transmembrane region"/>
    <property type="match status" value="2"/>
</dbReference>
<dbReference type="SUPFAM" id="SSF144083">
    <property type="entry name" value="Magnesium transport protein CorA, transmembrane region"/>
    <property type="match status" value="1"/>
</dbReference>
<gene>
    <name evidence="10" type="ORF">J421_2821</name>
</gene>
<keyword evidence="7 9" id="KW-0472">Membrane</keyword>
<keyword evidence="3" id="KW-0813">Transport</keyword>
<keyword evidence="6 9" id="KW-1133">Transmembrane helix</keyword>
<keyword evidence="11" id="KW-1185">Reference proteome</keyword>
<dbReference type="KEGG" id="gba:J421_2821"/>
<evidence type="ECO:0000256" key="3">
    <source>
        <dbReference type="ARBA" id="ARBA00022448"/>
    </source>
</evidence>
<dbReference type="EMBL" id="CP007128">
    <property type="protein sequence ID" value="AHG90358.1"/>
    <property type="molecule type" value="Genomic_DNA"/>
</dbReference>
<comment type="similarity">
    <text evidence="2">Belongs to the CorA metal ion transporter (MIT) (TC 1.A.35) family.</text>
</comment>
<keyword evidence="4" id="KW-1003">Cell membrane</keyword>
<dbReference type="InParanoid" id="W0RLP7"/>
<keyword evidence="5 9" id="KW-0812">Transmembrane</keyword>
<name>W0RLP7_9BACT</name>
<evidence type="ECO:0000256" key="7">
    <source>
        <dbReference type="ARBA" id="ARBA00023136"/>
    </source>
</evidence>
<dbReference type="GO" id="GO:0050897">
    <property type="term" value="F:cobalt ion binding"/>
    <property type="evidence" value="ECO:0007669"/>
    <property type="project" value="TreeGrafter"/>
</dbReference>
<dbReference type="Proteomes" id="UP000019151">
    <property type="component" value="Chromosome"/>
</dbReference>
<evidence type="ECO:0000256" key="5">
    <source>
        <dbReference type="ARBA" id="ARBA00022692"/>
    </source>
</evidence>
<dbReference type="AlphaFoldDB" id="W0RLP7"/>
<dbReference type="GO" id="GO:0000287">
    <property type="term" value="F:magnesium ion binding"/>
    <property type="evidence" value="ECO:0007669"/>
    <property type="project" value="TreeGrafter"/>
</dbReference>
<protein>
    <submittedName>
        <fullName evidence="10">Mg2 transporter protein CorA family protein</fullName>
    </submittedName>
</protein>
<dbReference type="eggNOG" id="COG0598">
    <property type="taxonomic scope" value="Bacteria"/>
</dbReference>
<dbReference type="InterPro" id="IPR045861">
    <property type="entry name" value="CorA_cytoplasmic_dom"/>
</dbReference>
<evidence type="ECO:0000313" key="11">
    <source>
        <dbReference type="Proteomes" id="UP000019151"/>
    </source>
</evidence>
<reference evidence="10 11" key="1">
    <citation type="journal article" date="2014" name="Genome Announc.">
        <title>Genome Sequence and Methylome of Soil Bacterium Gemmatirosa kalamazoonensis KBS708T, a Member of the Rarely Cultivated Gemmatimonadetes Phylum.</title>
        <authorList>
            <person name="Debruyn J.M."/>
            <person name="Radosevich M."/>
            <person name="Wommack K.E."/>
            <person name="Polson S.W."/>
            <person name="Hauser L.J."/>
            <person name="Fawaz M.N."/>
            <person name="Korlach J."/>
            <person name="Tsai Y.C."/>
        </authorList>
    </citation>
    <scope>NUCLEOTIDE SEQUENCE [LARGE SCALE GENOMIC DNA]</scope>
    <source>
        <strain evidence="10 11">KBS708</strain>
    </source>
</reference>
<sequence length="359" mass="39858">MATRAGDVTPSGGAPADAATSVSSTGSNKATPAWTPCSFYRAGDGTVQRDLPPKALAAALADTAGTLWVDVDATNRHQHALLEKIFKFHPLAVEDTLNPNSRVKYEEYDGFLFVIARAVKLEEDTPDPYDVETQNLYFFLGQNFLVSVHSYASDSVRTMLERVALSDDLLARGAARIMHGILDVSVDAYFPLLDGLDELLDKLEERVFVQFDQGALRDIFGVKRLVLTLRRHLAPQREVLNQLTNRPSALLPQSVQVYFRDVYDHVLRINDTLDTYRELLSSTLDSYLSQVSNRLSRSSKGLTVVATVTLPFVIMSGMWGMNFAHIPLMSQPHGFALLVVLQIVVAAVLLVLLRWLRLL</sequence>
<dbReference type="InterPro" id="IPR002523">
    <property type="entry name" value="MgTranspt_CorA/ZnTranspt_ZntB"/>
</dbReference>
<comment type="subcellular location">
    <subcellularLocation>
        <location evidence="1">Cell membrane</location>
        <topology evidence="1">Multi-pass membrane protein</topology>
    </subcellularLocation>
</comment>
<proteinExistence type="inferred from homology"/>
<evidence type="ECO:0000256" key="4">
    <source>
        <dbReference type="ARBA" id="ARBA00022475"/>
    </source>
</evidence>
<dbReference type="STRING" id="861299.J421_2821"/>
<dbReference type="PANTHER" id="PTHR46494">
    <property type="entry name" value="CORA FAMILY METAL ION TRANSPORTER (EUROFUNG)"/>
    <property type="match status" value="1"/>
</dbReference>
<accession>W0RLP7</accession>
<evidence type="ECO:0000256" key="2">
    <source>
        <dbReference type="ARBA" id="ARBA00009765"/>
    </source>
</evidence>
<dbReference type="CDD" id="cd12822">
    <property type="entry name" value="TmCorA-like"/>
    <property type="match status" value="1"/>
</dbReference>
<dbReference type="HOGENOM" id="CLU_007127_0_0_0"/>
<feature type="transmembrane region" description="Helical" evidence="9">
    <location>
        <begin position="333"/>
        <end position="356"/>
    </location>
</feature>
<dbReference type="FunCoup" id="W0RLP7">
    <property type="interactions" value="318"/>
</dbReference>
<feature type="region of interest" description="Disordered" evidence="8">
    <location>
        <begin position="1"/>
        <end position="31"/>
    </location>
</feature>
<dbReference type="SUPFAM" id="SSF143865">
    <property type="entry name" value="CorA soluble domain-like"/>
    <property type="match status" value="1"/>
</dbReference>
<dbReference type="Gene3D" id="3.30.460.20">
    <property type="entry name" value="CorA soluble domain-like"/>
    <property type="match status" value="1"/>
</dbReference>